<dbReference type="InterPro" id="IPR037354">
    <property type="entry name" value="Commd2"/>
</dbReference>
<dbReference type="PANTHER" id="PTHR15857">
    <property type="entry name" value="COMM DOMAIN CONTAINING PROTEIN 2"/>
    <property type="match status" value="1"/>
</dbReference>
<dbReference type="PROSITE" id="PS51269">
    <property type="entry name" value="COMM"/>
    <property type="match status" value="1"/>
</dbReference>
<comment type="caution">
    <text evidence="3">The sequence shown here is derived from an EMBL/GenBank/DDBJ whole genome shotgun (WGS) entry which is preliminary data.</text>
</comment>
<proteinExistence type="predicted"/>
<keyword evidence="4" id="KW-1185">Reference proteome</keyword>
<accession>A0AAD9NDL8</accession>
<dbReference type="AlphaFoldDB" id="A0AAD9NDL8"/>
<feature type="chain" id="PRO_5042029168" description="COMM domain-containing protein" evidence="1">
    <location>
        <begin position="18"/>
        <end position="156"/>
    </location>
</feature>
<dbReference type="Pfam" id="PF07258">
    <property type="entry name" value="COMM_domain"/>
    <property type="match status" value="1"/>
</dbReference>
<organism evidence="3 4">
    <name type="scientific">Paralvinella palmiformis</name>
    <dbReference type="NCBI Taxonomy" id="53620"/>
    <lineage>
        <taxon>Eukaryota</taxon>
        <taxon>Metazoa</taxon>
        <taxon>Spiralia</taxon>
        <taxon>Lophotrochozoa</taxon>
        <taxon>Annelida</taxon>
        <taxon>Polychaeta</taxon>
        <taxon>Sedentaria</taxon>
        <taxon>Canalipalpata</taxon>
        <taxon>Terebellida</taxon>
        <taxon>Terebelliformia</taxon>
        <taxon>Alvinellidae</taxon>
        <taxon>Paralvinella</taxon>
    </lineage>
</organism>
<keyword evidence="1" id="KW-0732">Signal</keyword>
<dbReference type="PANTHER" id="PTHR15857:SF0">
    <property type="entry name" value="COMM DOMAIN-CONTAINING PROTEIN 2"/>
    <property type="match status" value="1"/>
</dbReference>
<dbReference type="Proteomes" id="UP001208570">
    <property type="component" value="Unassembled WGS sequence"/>
</dbReference>
<evidence type="ECO:0000313" key="4">
    <source>
        <dbReference type="Proteomes" id="UP001208570"/>
    </source>
</evidence>
<evidence type="ECO:0000256" key="1">
    <source>
        <dbReference type="SAM" id="SignalP"/>
    </source>
</evidence>
<evidence type="ECO:0000313" key="3">
    <source>
        <dbReference type="EMBL" id="KAK2164396.1"/>
    </source>
</evidence>
<evidence type="ECO:0000259" key="2">
    <source>
        <dbReference type="PROSITE" id="PS51269"/>
    </source>
</evidence>
<dbReference type="EMBL" id="JAODUP010000064">
    <property type="protein sequence ID" value="KAK2164396.1"/>
    <property type="molecule type" value="Genomic_DNA"/>
</dbReference>
<feature type="signal peptide" evidence="1">
    <location>
        <begin position="1"/>
        <end position="17"/>
    </location>
</feature>
<protein>
    <recommendedName>
        <fullName evidence="2">COMM domain-containing protein</fullName>
    </recommendedName>
</protein>
<feature type="domain" description="COMM" evidence="2">
    <location>
        <begin position="81"/>
        <end position="148"/>
    </location>
</feature>
<sequence>MMMRIMHFSFTVVGELCHVAVESLDNGIHVKTQQVLAKKYGLEAETVHQIVDGVLFVFTESSKYSSHIRSILQEMSPVLPQYHDLEWRLDVQLASRCLHHQVEPHIMLKLHTKEGEENKTTIFQMDPVNLVHLTESLEQALEEVKTAHCRRILRNI</sequence>
<name>A0AAD9NDL8_9ANNE</name>
<gene>
    <name evidence="3" type="ORF">LSH36_64g01015</name>
</gene>
<dbReference type="InterPro" id="IPR017920">
    <property type="entry name" value="COMM"/>
</dbReference>
<reference evidence="3" key="1">
    <citation type="journal article" date="2023" name="Mol. Biol. Evol.">
        <title>Third-Generation Sequencing Reveals the Adaptive Role of the Epigenome in Three Deep-Sea Polychaetes.</title>
        <authorList>
            <person name="Perez M."/>
            <person name="Aroh O."/>
            <person name="Sun Y."/>
            <person name="Lan Y."/>
            <person name="Juniper S.K."/>
            <person name="Young C.R."/>
            <person name="Angers B."/>
            <person name="Qian P.Y."/>
        </authorList>
    </citation>
    <scope>NUCLEOTIDE SEQUENCE</scope>
    <source>
        <strain evidence="3">P08H-3</strain>
    </source>
</reference>